<dbReference type="Proteomes" id="UP000597762">
    <property type="component" value="Unassembled WGS sequence"/>
</dbReference>
<reference evidence="3" key="1">
    <citation type="submission" date="2021-01" db="EMBL/GenBank/DDBJ databases">
        <authorList>
            <person name="Li R."/>
            <person name="Bekaert M."/>
        </authorList>
    </citation>
    <scope>NUCLEOTIDE SEQUENCE</scope>
    <source>
        <strain evidence="3">Farmed</strain>
    </source>
</reference>
<evidence type="ECO:0000313" key="3">
    <source>
        <dbReference type="EMBL" id="CAE1278008.1"/>
    </source>
</evidence>
<gene>
    <name evidence="3" type="ORF">SPHA_40990</name>
</gene>
<keyword evidence="4" id="KW-1185">Reference proteome</keyword>
<evidence type="ECO:0000256" key="1">
    <source>
        <dbReference type="SAM" id="MobiDB-lite"/>
    </source>
</evidence>
<protein>
    <submittedName>
        <fullName evidence="3">Uncharacterized protein</fullName>
    </submittedName>
</protein>
<comment type="caution">
    <text evidence="3">The sequence shown here is derived from an EMBL/GenBank/DDBJ whole genome shotgun (WGS) entry which is preliminary data.</text>
</comment>
<feature type="transmembrane region" description="Helical" evidence="2">
    <location>
        <begin position="285"/>
        <end position="305"/>
    </location>
</feature>
<proteinExistence type="predicted"/>
<feature type="transmembrane region" description="Helical" evidence="2">
    <location>
        <begin position="317"/>
        <end position="340"/>
    </location>
</feature>
<dbReference type="EMBL" id="CAHIKZ030001955">
    <property type="protein sequence ID" value="CAE1278008.1"/>
    <property type="molecule type" value="Genomic_DNA"/>
</dbReference>
<organism evidence="3 4">
    <name type="scientific">Acanthosepion pharaonis</name>
    <name type="common">Pharaoh cuttlefish</name>
    <name type="synonym">Sepia pharaonis</name>
    <dbReference type="NCBI Taxonomy" id="158019"/>
    <lineage>
        <taxon>Eukaryota</taxon>
        <taxon>Metazoa</taxon>
        <taxon>Spiralia</taxon>
        <taxon>Lophotrochozoa</taxon>
        <taxon>Mollusca</taxon>
        <taxon>Cephalopoda</taxon>
        <taxon>Coleoidea</taxon>
        <taxon>Decapodiformes</taxon>
        <taxon>Sepiida</taxon>
        <taxon>Sepiina</taxon>
        <taxon>Sepiidae</taxon>
        <taxon>Acanthosepion</taxon>
    </lineage>
</organism>
<name>A0A812CP48_ACAPH</name>
<keyword evidence="2" id="KW-0812">Transmembrane</keyword>
<keyword evidence="2" id="KW-0472">Membrane</keyword>
<feature type="transmembrane region" description="Helical" evidence="2">
    <location>
        <begin position="346"/>
        <end position="368"/>
    </location>
</feature>
<accession>A0A812CP48</accession>
<evidence type="ECO:0000256" key="2">
    <source>
        <dbReference type="SAM" id="Phobius"/>
    </source>
</evidence>
<sequence>MVAGSRPDEGLDVTDGETGNDVAQLSKEKRLDTRSAGCLYLQSSLSLFHATTASITLSHSLSPYLSHTQAVLSPYHRLLRSLCQSLSLSISFSFSLFVPVCLSLLDCCYLSLAVCSRPSLSQSVPVRLSRSLFPSVSLTQSVPVRLSRSLFPSVSLAVCSVRFSLFPSVSLAVPVRLSVCPSVSLAVCSPVRLSLSQSVPCPSLSQSVPVRLSRSLFPSVSLAVCSRPSLSQSVPVRLSRSLFPSVSLAVCSRPSLSLSLPPSQSTILLSFISLSLSLSHSFHSLSLFFSLPLNMLFSLFFYYGFEYLLSITLPSFHICLNTITSSLSLILITSFFSLFLSPLYPFLNVFFLHFISLFQFSSFLAFMIT</sequence>
<evidence type="ECO:0000313" key="4">
    <source>
        <dbReference type="Proteomes" id="UP000597762"/>
    </source>
</evidence>
<keyword evidence="2" id="KW-1133">Transmembrane helix</keyword>
<dbReference type="AlphaFoldDB" id="A0A812CP48"/>
<feature type="region of interest" description="Disordered" evidence="1">
    <location>
        <begin position="1"/>
        <end position="22"/>
    </location>
</feature>